<dbReference type="InterPro" id="IPR006366">
    <property type="entry name" value="CobA/CysG_C"/>
</dbReference>
<dbReference type="Gene3D" id="3.30.950.10">
    <property type="entry name" value="Methyltransferase, Cobalt-precorrin-4 Transmethylase, Domain 2"/>
    <property type="match status" value="1"/>
</dbReference>
<dbReference type="Gene3D" id="3.40.50.10090">
    <property type="match status" value="2"/>
</dbReference>
<dbReference type="GO" id="GO:0032259">
    <property type="term" value="P:methylation"/>
    <property type="evidence" value="ECO:0007669"/>
    <property type="project" value="UniProtKB-KW"/>
</dbReference>
<dbReference type="Pfam" id="PF00590">
    <property type="entry name" value="TP_methylase"/>
    <property type="match status" value="1"/>
</dbReference>
<evidence type="ECO:0000256" key="3">
    <source>
        <dbReference type="ARBA" id="ARBA00022679"/>
    </source>
</evidence>
<keyword evidence="2 8" id="KW-0489">Methyltransferase</keyword>
<keyword evidence="4" id="KW-0949">S-adenosyl-L-methionine</keyword>
<accession>A0ABY7A8M3</accession>
<reference evidence="8" key="1">
    <citation type="submission" date="2022-11" db="EMBL/GenBank/DDBJ databases">
        <title>Lacrimispora xylanolytica sy1, complete genome.</title>
        <authorList>
            <person name="Choi S."/>
        </authorList>
    </citation>
    <scope>NUCLEOTIDE SEQUENCE</scope>
    <source>
        <strain evidence="8">Sy1</strain>
    </source>
</reference>
<keyword evidence="9" id="KW-1185">Reference proteome</keyword>
<evidence type="ECO:0000259" key="7">
    <source>
        <dbReference type="Pfam" id="PF02602"/>
    </source>
</evidence>
<sequence>MKERGIVYLVGAGPGDPGLITEKGMLRLKSCDAVVYDSLASDLLLKAVPDHCEKIYVGKRAGFHSMKQEEINQLLVELAEKGRKVVRLKGGDPFVFGRGGEEILALKKADIPYEVVSGVTSAVAALASAGIPVTHRAISRSFHVMTGHTLSEEGTLPPDFNAFASLSGTLIFLMGLGNLPLIVSGLMDQGKPGTTPAAVIENGTLPGQKVVRGNLLDIQQKVEAFGVKSPAIIVVGETAALDFSSTGKQPLEGCRIGITGTPSFTGKLHKELSSLGGTVEYLLSLSLQSYRSDERMQAAYEDLKSYTWIVFTSANAVREFFLGLMEQGEDHRALGHIKFATVGKGTADELLKYGFRSDYTPKHYQVIDLAEGLRERITKHDRLLIPRSSRGSRELNQILNETEADYDDVVLYDVRKEGREEEQAKGKRADITKEFDYITFASASGADAFFEEDSLAALKSLEGLMVVCIGDITAQALEANGRKADLIAKEYSIQGVAKAICQHWSEKTNGRKGV</sequence>
<feature type="domain" description="Tetrapyrrole biosynthesis uroporphyrinogen III synthase" evidence="7">
    <location>
        <begin position="268"/>
        <end position="496"/>
    </location>
</feature>
<dbReference type="SUPFAM" id="SSF53790">
    <property type="entry name" value="Tetrapyrrole methylase"/>
    <property type="match status" value="1"/>
</dbReference>
<evidence type="ECO:0000256" key="2">
    <source>
        <dbReference type="ARBA" id="ARBA00022603"/>
    </source>
</evidence>
<dbReference type="NCBIfam" id="TIGR01469">
    <property type="entry name" value="cobA_cysG_Cterm"/>
    <property type="match status" value="1"/>
</dbReference>
<dbReference type="GO" id="GO:0004851">
    <property type="term" value="F:uroporphyrin-III C-methyltransferase activity"/>
    <property type="evidence" value="ECO:0007669"/>
    <property type="project" value="UniProtKB-EC"/>
</dbReference>
<gene>
    <name evidence="8" type="primary">cobA</name>
    <name evidence="8" type="ORF">OW255_15800</name>
</gene>
<organism evidence="8 9">
    <name type="scientific">Lacrimispora xylanolytica</name>
    <dbReference type="NCBI Taxonomy" id="29375"/>
    <lineage>
        <taxon>Bacteria</taxon>
        <taxon>Bacillati</taxon>
        <taxon>Bacillota</taxon>
        <taxon>Clostridia</taxon>
        <taxon>Lachnospirales</taxon>
        <taxon>Lachnospiraceae</taxon>
        <taxon>Lacrimispora</taxon>
    </lineage>
</organism>
<dbReference type="Gene3D" id="3.40.1010.10">
    <property type="entry name" value="Cobalt-precorrin-4 Transmethylase, Domain 1"/>
    <property type="match status" value="1"/>
</dbReference>
<dbReference type="InterPro" id="IPR014776">
    <property type="entry name" value="4pyrrole_Mease_sub2"/>
</dbReference>
<proteinExistence type="predicted"/>
<dbReference type="InterPro" id="IPR003754">
    <property type="entry name" value="4pyrrol_synth_uPrphyn_synth"/>
</dbReference>
<dbReference type="SUPFAM" id="SSF69618">
    <property type="entry name" value="HemD-like"/>
    <property type="match status" value="1"/>
</dbReference>
<evidence type="ECO:0000256" key="4">
    <source>
        <dbReference type="ARBA" id="ARBA00022691"/>
    </source>
</evidence>
<dbReference type="InterPro" id="IPR050161">
    <property type="entry name" value="Siro_Cobalamin_biosynth"/>
</dbReference>
<evidence type="ECO:0000256" key="1">
    <source>
        <dbReference type="ARBA" id="ARBA00012162"/>
    </source>
</evidence>
<dbReference type="Pfam" id="PF02602">
    <property type="entry name" value="HEM4"/>
    <property type="match status" value="1"/>
</dbReference>
<keyword evidence="3 8" id="KW-0808">Transferase</keyword>
<dbReference type="NCBIfam" id="NF004790">
    <property type="entry name" value="PRK06136.1"/>
    <property type="match status" value="1"/>
</dbReference>
<dbReference type="InterPro" id="IPR014777">
    <property type="entry name" value="4pyrrole_Mease_sub1"/>
</dbReference>
<protein>
    <recommendedName>
        <fullName evidence="1">uroporphyrinogen-III C-methyltransferase</fullName>
        <ecNumber evidence="1">2.1.1.107</ecNumber>
    </recommendedName>
</protein>
<dbReference type="InterPro" id="IPR000878">
    <property type="entry name" value="4pyrrol_Mease"/>
</dbReference>
<evidence type="ECO:0000256" key="5">
    <source>
        <dbReference type="ARBA" id="ARBA00023244"/>
    </source>
</evidence>
<keyword evidence="5" id="KW-0627">Porphyrin biosynthesis</keyword>
<dbReference type="InterPro" id="IPR036108">
    <property type="entry name" value="4pyrrol_syn_uPrphyn_synt_sf"/>
</dbReference>
<dbReference type="EC" id="2.1.1.107" evidence="1"/>
<dbReference type="EMBL" id="CP113524">
    <property type="protein sequence ID" value="WAJ23017.1"/>
    <property type="molecule type" value="Genomic_DNA"/>
</dbReference>
<dbReference type="PANTHER" id="PTHR45790">
    <property type="entry name" value="SIROHEME SYNTHASE-RELATED"/>
    <property type="match status" value="1"/>
</dbReference>
<dbReference type="InterPro" id="IPR035996">
    <property type="entry name" value="4pyrrol_Methylase_sf"/>
</dbReference>
<feature type="domain" description="Tetrapyrrole methylase" evidence="6">
    <location>
        <begin position="7"/>
        <end position="217"/>
    </location>
</feature>
<evidence type="ECO:0000259" key="6">
    <source>
        <dbReference type="Pfam" id="PF00590"/>
    </source>
</evidence>
<evidence type="ECO:0000313" key="9">
    <source>
        <dbReference type="Proteomes" id="UP001163115"/>
    </source>
</evidence>
<name>A0ABY7A8M3_9FIRM</name>
<dbReference type="PANTHER" id="PTHR45790:SF3">
    <property type="entry name" value="S-ADENOSYL-L-METHIONINE-DEPENDENT UROPORPHYRINOGEN III METHYLTRANSFERASE, CHLOROPLASTIC"/>
    <property type="match status" value="1"/>
</dbReference>
<dbReference type="CDD" id="cd06578">
    <property type="entry name" value="HemD"/>
    <property type="match status" value="1"/>
</dbReference>
<dbReference type="Proteomes" id="UP001163115">
    <property type="component" value="Chromosome"/>
</dbReference>
<dbReference type="RefSeq" id="WP_268114622.1">
    <property type="nucleotide sequence ID" value="NZ_CP113524.1"/>
</dbReference>
<dbReference type="CDD" id="cd11642">
    <property type="entry name" value="SUMT"/>
    <property type="match status" value="1"/>
</dbReference>
<evidence type="ECO:0000313" key="8">
    <source>
        <dbReference type="EMBL" id="WAJ23017.1"/>
    </source>
</evidence>